<gene>
    <name evidence="1" type="ORF">EST38_g14069</name>
</gene>
<reference evidence="1 2" key="1">
    <citation type="submission" date="2019-01" db="EMBL/GenBank/DDBJ databases">
        <title>Draft genome sequence of Psathyrella aberdarensis IHI B618.</title>
        <authorList>
            <person name="Buettner E."/>
            <person name="Kellner H."/>
        </authorList>
    </citation>
    <scope>NUCLEOTIDE SEQUENCE [LARGE SCALE GENOMIC DNA]</scope>
    <source>
        <strain evidence="1 2">IHI B618</strain>
    </source>
</reference>
<dbReference type="OrthoDB" id="10266508at2759"/>
<accession>A0A4Q2D034</accession>
<comment type="caution">
    <text evidence="1">The sequence shown here is derived from an EMBL/GenBank/DDBJ whole genome shotgun (WGS) entry which is preliminary data.</text>
</comment>
<proteinExistence type="predicted"/>
<dbReference type="AlphaFoldDB" id="A0A4Q2D034"/>
<dbReference type="STRING" id="2316362.A0A4Q2D034"/>
<evidence type="ECO:0000313" key="2">
    <source>
        <dbReference type="Proteomes" id="UP000290288"/>
    </source>
</evidence>
<organism evidence="1 2">
    <name type="scientific">Candolleomyces aberdarensis</name>
    <dbReference type="NCBI Taxonomy" id="2316362"/>
    <lineage>
        <taxon>Eukaryota</taxon>
        <taxon>Fungi</taxon>
        <taxon>Dikarya</taxon>
        <taxon>Basidiomycota</taxon>
        <taxon>Agaricomycotina</taxon>
        <taxon>Agaricomycetes</taxon>
        <taxon>Agaricomycetidae</taxon>
        <taxon>Agaricales</taxon>
        <taxon>Agaricineae</taxon>
        <taxon>Psathyrellaceae</taxon>
        <taxon>Candolleomyces</taxon>
    </lineage>
</organism>
<dbReference type="EMBL" id="SDEE01001608">
    <property type="protein sequence ID" value="RXW11786.1"/>
    <property type="molecule type" value="Genomic_DNA"/>
</dbReference>
<sequence length="183" mass="20134">MDATLSKIQPFAKRTILPVDTLCDKTGVVLRIRELGLRPSGVHDATDVDIDTIVVDSFKCAPSEVFERVGAPQVYPDRDIRPIAAWIEPQVVPRQFDQLANHDAGLRSRSSLFTYSALESNTVSPVSAPNNFAFDIVLAEDNLVNQRLAVKILKKYGPCCPDYGERSFGNGSVLSDADLLVSW</sequence>
<dbReference type="Proteomes" id="UP000290288">
    <property type="component" value="Unassembled WGS sequence"/>
</dbReference>
<keyword evidence="2" id="KW-1185">Reference proteome</keyword>
<evidence type="ECO:0000313" key="1">
    <source>
        <dbReference type="EMBL" id="RXW11786.1"/>
    </source>
</evidence>
<protein>
    <submittedName>
        <fullName evidence="1">Uncharacterized protein</fullName>
    </submittedName>
</protein>
<name>A0A4Q2D034_9AGAR</name>